<feature type="binding site" evidence="9">
    <location>
        <position position="298"/>
    </location>
    <ligand>
        <name>acetyl-CoA</name>
        <dbReference type="ChEBI" id="CHEBI:57288"/>
    </ligand>
</feature>
<dbReference type="GO" id="GO:0005634">
    <property type="term" value="C:nucleus"/>
    <property type="evidence" value="ECO:0007669"/>
    <property type="project" value="UniProtKB-SubCell"/>
</dbReference>
<name>A0A0B7JPZ8_BIOOC</name>
<evidence type="ECO:0000256" key="7">
    <source>
        <dbReference type="PIRNR" id="PIRNR038084"/>
    </source>
</evidence>
<feature type="region of interest" description="Disordered" evidence="10">
    <location>
        <begin position="450"/>
        <end position="476"/>
    </location>
</feature>
<dbReference type="GO" id="GO:0004402">
    <property type="term" value="F:histone acetyltransferase activity"/>
    <property type="evidence" value="ECO:0007669"/>
    <property type="project" value="UniProtKB-UniRule"/>
</dbReference>
<dbReference type="EMBL" id="CDPU01000002">
    <property type="protein sequence ID" value="CEO45342.1"/>
    <property type="molecule type" value="Genomic_DNA"/>
</dbReference>
<dbReference type="GO" id="GO:0000781">
    <property type="term" value="C:chromosome, telomeric region"/>
    <property type="evidence" value="ECO:0007669"/>
    <property type="project" value="GOC"/>
</dbReference>
<evidence type="ECO:0000313" key="12">
    <source>
        <dbReference type="EMBL" id="CEO45342.1"/>
    </source>
</evidence>
<evidence type="ECO:0000256" key="3">
    <source>
        <dbReference type="ARBA" id="ARBA00021268"/>
    </source>
</evidence>
<evidence type="ECO:0000256" key="10">
    <source>
        <dbReference type="SAM" id="MobiDB-lite"/>
    </source>
</evidence>
<evidence type="ECO:0000256" key="2">
    <source>
        <dbReference type="ARBA" id="ARBA00013184"/>
    </source>
</evidence>
<comment type="subcellular location">
    <subcellularLocation>
        <location evidence="7">Cytoplasm</location>
    </subcellularLocation>
    <subcellularLocation>
        <location evidence="7">Nucleus</location>
    </subcellularLocation>
</comment>
<dbReference type="InterPro" id="IPR017380">
    <property type="entry name" value="Hist_AcTrfase_B-typ_cat-su"/>
</dbReference>
<gene>
    <name evidence="12" type="ORF">BN869_000001397_1</name>
</gene>
<dbReference type="EC" id="2.3.1.48" evidence="2 7"/>
<dbReference type="Gene3D" id="3.90.360.10">
    <property type="entry name" value="Histone acetyl transferase 1 (HAT1), N-terminal domain"/>
    <property type="match status" value="1"/>
</dbReference>
<sequence length="476" mass="54080">MAALPNLEDWITSSNDALNISLVAPTKSGLQSISTFNPRFTYPIFGEEEKIFGYKGLKINLRYRANDMRPHLKVSHTKVFKPQGDAEPDDIVGILQEGNHLPKVAFVKESDFENGSKQLSNDWTPPGTLHDTFDGPDGKYEIWKGNLADPAVKQLNTRVQILIPLFIEGGSYIGQKPDSDSTELDLSDADRWTLFFLYRKDESELDPSKSSYVFVGYSTIYRFYWFQQPTPPASPSDKWELPAGDLDLSQLPCRTRLSQFLILPPFQGKGCGARLYKSIFQHYHKHAQTQEFTVEDPNEAFDDLRDVCDMEYLRTLPEFNSLRINADLAIPKSATIPSLIVGGDKVEEIQRNAKIAPRQFSRVLEMHLMSQLPDSVRPSMDLDKDVPVPTAKDKHQQKIWQLIAKQRLYRHNRDALSQLEPEERIEKLEEVLGGVELANSRILALYERASKRSKAASTKRKPEEDGNEAPSKKAKN</sequence>
<comment type="similarity">
    <text evidence="1 7">Belongs to the HAT1 family.</text>
</comment>
<dbReference type="GO" id="GO:0031509">
    <property type="term" value="P:subtelomeric heterochromatin formation"/>
    <property type="evidence" value="ECO:0007669"/>
    <property type="project" value="InterPro"/>
</dbReference>
<evidence type="ECO:0000256" key="9">
    <source>
        <dbReference type="PIRSR" id="PIRSR038084-2"/>
    </source>
</evidence>
<dbReference type="SUPFAM" id="SSF55729">
    <property type="entry name" value="Acyl-CoA N-acyltransferases (Nat)"/>
    <property type="match status" value="1"/>
</dbReference>
<comment type="subunit">
    <text evidence="7">Component of the HAT-B complex composed of at least HAT1 and HAT2. The HAT-B complex binds to histone H4 tail.</text>
</comment>
<proteinExistence type="inferred from homology"/>
<keyword evidence="7" id="KW-0539">Nucleus</keyword>
<feature type="region of interest" description="Interaction with histone H4 N-terminus" evidence="9">
    <location>
        <begin position="221"/>
        <end position="223"/>
    </location>
</feature>
<organism evidence="12">
    <name type="scientific">Bionectria ochroleuca</name>
    <name type="common">Gliocladium roseum</name>
    <dbReference type="NCBI Taxonomy" id="29856"/>
    <lineage>
        <taxon>Eukaryota</taxon>
        <taxon>Fungi</taxon>
        <taxon>Dikarya</taxon>
        <taxon>Ascomycota</taxon>
        <taxon>Pezizomycotina</taxon>
        <taxon>Sordariomycetes</taxon>
        <taxon>Hypocreomycetidae</taxon>
        <taxon>Hypocreales</taxon>
        <taxon>Bionectriaceae</taxon>
        <taxon>Clonostachys</taxon>
    </lineage>
</organism>
<feature type="active site" description="Proton donor/acceptor" evidence="8">
    <location>
        <position position="295"/>
    </location>
</feature>
<dbReference type="PANTHER" id="PTHR12046">
    <property type="entry name" value="HISTONE ACETYLTRANSFERASE TYPE B CATALYTIC SUBUNIT"/>
    <property type="match status" value="1"/>
</dbReference>
<comment type="function">
    <text evidence="7">Catalytic component of the histone acetylase B (HAT-B) complex. Has intrinsic substrate specificity that modifies lysine in recognition sequence GXGKXG. Involved in DNA double-strand break repair.</text>
</comment>
<evidence type="ECO:0000256" key="1">
    <source>
        <dbReference type="ARBA" id="ARBA00010543"/>
    </source>
</evidence>
<dbReference type="GO" id="GO:0005737">
    <property type="term" value="C:cytoplasm"/>
    <property type="evidence" value="ECO:0007669"/>
    <property type="project" value="UniProtKB-SubCell"/>
</dbReference>
<reference evidence="12" key="1">
    <citation type="submission" date="2015-01" db="EMBL/GenBank/DDBJ databases">
        <authorList>
            <person name="Durling Mikael"/>
        </authorList>
    </citation>
    <scope>NUCLEOTIDE SEQUENCE</scope>
</reference>
<comment type="catalytic activity">
    <reaction evidence="6 7">
        <text>L-lysyl-[protein] + acetyl-CoA = N(6)-acetyl-L-lysyl-[protein] + CoA + H(+)</text>
        <dbReference type="Rhea" id="RHEA:45948"/>
        <dbReference type="Rhea" id="RHEA-COMP:9752"/>
        <dbReference type="Rhea" id="RHEA-COMP:10731"/>
        <dbReference type="ChEBI" id="CHEBI:15378"/>
        <dbReference type="ChEBI" id="CHEBI:29969"/>
        <dbReference type="ChEBI" id="CHEBI:57287"/>
        <dbReference type="ChEBI" id="CHEBI:57288"/>
        <dbReference type="ChEBI" id="CHEBI:61930"/>
        <dbReference type="EC" id="2.3.1.48"/>
    </reaction>
</comment>
<keyword evidence="7" id="KW-0963">Cytoplasm</keyword>
<evidence type="ECO:0000256" key="5">
    <source>
        <dbReference type="ARBA" id="ARBA00023315"/>
    </source>
</evidence>
<evidence type="ECO:0000256" key="6">
    <source>
        <dbReference type="ARBA" id="ARBA00048017"/>
    </source>
</evidence>
<feature type="domain" description="Histone acetyl transferase HAT1 N-terminal" evidence="11">
    <location>
        <begin position="10"/>
        <end position="168"/>
    </location>
</feature>
<feature type="region of interest" description="Interaction with histone H4 N-terminus" evidence="9">
    <location>
        <begin position="47"/>
        <end position="49"/>
    </location>
</feature>
<dbReference type="AlphaFoldDB" id="A0A0B7JPZ8"/>
<dbReference type="InterPro" id="IPR037113">
    <property type="entry name" value="Hat1_N_sf"/>
</dbReference>
<evidence type="ECO:0000256" key="8">
    <source>
        <dbReference type="PIRSR" id="PIRSR038084-1"/>
    </source>
</evidence>
<dbReference type="InterPro" id="IPR019467">
    <property type="entry name" value="Hat1_N"/>
</dbReference>
<evidence type="ECO:0000259" key="11">
    <source>
        <dbReference type="Pfam" id="PF10394"/>
    </source>
</evidence>
<protein>
    <recommendedName>
        <fullName evidence="3 7">Histone acetyltransferase type B catalytic subunit</fullName>
        <ecNumber evidence="2 7">2.3.1.48</ecNumber>
    </recommendedName>
</protein>
<accession>A0A0B7JPZ8</accession>
<dbReference type="PIRSF" id="PIRSF038084">
    <property type="entry name" value="HAT-B_cat"/>
    <property type="match status" value="1"/>
</dbReference>
<evidence type="ECO:0000256" key="4">
    <source>
        <dbReference type="ARBA" id="ARBA00022679"/>
    </source>
</evidence>
<keyword evidence="4 7" id="KW-0808">Transferase</keyword>
<keyword evidence="5 7" id="KW-0012">Acyltransferase</keyword>
<feature type="binding site" evidence="9">
    <location>
        <begin position="260"/>
        <end position="262"/>
    </location>
    <ligand>
        <name>acetyl-CoA</name>
        <dbReference type="ChEBI" id="CHEBI:57288"/>
    </ligand>
</feature>
<dbReference type="Gene3D" id="3.40.630.30">
    <property type="match status" value="1"/>
</dbReference>
<dbReference type="InterPro" id="IPR016181">
    <property type="entry name" value="Acyl_CoA_acyltransferase"/>
</dbReference>
<dbReference type="Pfam" id="PF10394">
    <property type="entry name" value="Hat1_N"/>
    <property type="match status" value="1"/>
</dbReference>